<protein>
    <submittedName>
        <fullName evidence="2">Uncharacterized protein</fullName>
    </submittedName>
</protein>
<evidence type="ECO:0000256" key="1">
    <source>
        <dbReference type="SAM" id="MobiDB-lite"/>
    </source>
</evidence>
<dbReference type="EMBL" id="JGYV01000010">
    <property type="protein sequence ID" value="KFI62906.1"/>
    <property type="molecule type" value="Genomic_DNA"/>
</dbReference>
<evidence type="ECO:0000313" key="2">
    <source>
        <dbReference type="EMBL" id="KFI62906.1"/>
    </source>
</evidence>
<dbReference type="STRING" id="1688.BCUN_0737"/>
<proteinExistence type="predicted"/>
<dbReference type="AlphaFoldDB" id="A0A087AVV6"/>
<dbReference type="OrthoDB" id="9952238at2"/>
<comment type="caution">
    <text evidence="2">The sequence shown here is derived from an EMBL/GenBank/DDBJ whole genome shotgun (WGS) entry which is preliminary data.</text>
</comment>
<sequence>MTANTKRAVLGEIRGKRAARENALGDYVDALLAVHTAELDLAAAKQRRDQARAEARDRGNTAAELDEAARIVRARIADDDHDDDHEDTHGDGADGVSADGQPGQEAHPW</sequence>
<reference evidence="2 3" key="1">
    <citation type="submission" date="2014-03" db="EMBL/GenBank/DDBJ databases">
        <title>Genomics of Bifidobacteria.</title>
        <authorList>
            <person name="Ventura M."/>
            <person name="Milani C."/>
            <person name="Lugli G.A."/>
        </authorList>
    </citation>
    <scope>NUCLEOTIDE SEQUENCE [LARGE SCALE GENOMIC DNA]</scope>
    <source>
        <strain evidence="2 3">LMG 10738</strain>
    </source>
</reference>
<organism evidence="2 3">
    <name type="scientific">Bifidobacterium cuniculi</name>
    <dbReference type="NCBI Taxonomy" id="1688"/>
    <lineage>
        <taxon>Bacteria</taxon>
        <taxon>Bacillati</taxon>
        <taxon>Actinomycetota</taxon>
        <taxon>Actinomycetes</taxon>
        <taxon>Bifidobacteriales</taxon>
        <taxon>Bifidobacteriaceae</taxon>
        <taxon>Bifidobacterium</taxon>
    </lineage>
</organism>
<gene>
    <name evidence="2" type="ORF">BCUN_0737</name>
</gene>
<dbReference type="Proteomes" id="UP000029067">
    <property type="component" value="Unassembled WGS sequence"/>
</dbReference>
<feature type="region of interest" description="Disordered" evidence="1">
    <location>
        <begin position="74"/>
        <end position="109"/>
    </location>
</feature>
<name>A0A087AVV6_9BIFI</name>
<evidence type="ECO:0000313" key="3">
    <source>
        <dbReference type="Proteomes" id="UP000029067"/>
    </source>
</evidence>
<keyword evidence="3" id="KW-1185">Reference proteome</keyword>
<accession>A0A087AVV6</accession>
<dbReference type="RefSeq" id="WP_051920877.1">
    <property type="nucleotide sequence ID" value="NZ_JGYV01000010.1"/>
</dbReference>